<dbReference type="Proteomes" id="UP000184267">
    <property type="component" value="Unassembled WGS sequence"/>
</dbReference>
<dbReference type="OMA" id="WYIHREF"/>
<evidence type="ECO:0000256" key="1">
    <source>
        <dbReference type="SAM" id="MobiDB-lite"/>
    </source>
</evidence>
<keyword evidence="3" id="KW-1185">Reference proteome</keyword>
<comment type="caution">
    <text evidence="2">The sequence shown here is derived from an EMBL/GenBank/DDBJ whole genome shotgun (WGS) entry which is preliminary data.</text>
</comment>
<proteinExistence type="predicted"/>
<sequence length="381" mass="43378">MPLVFEVSCDVPSEIYPGRCVQFEEYITLQEQTCYDYRHPPDLRCLYIKGQCSVRETPPARLHDRPRDAREEAGAFRLPEIKNITPLLRLQGLACFAHIGYMCWADRSEPLTPLGYDGLVREGMIQACVAANHCVSLGFVPPVVLRIASWLATTRARFGFDARETAHFRDLRYLWNVHSTYISQLQLREASRLAKTAIAPHFYRCAAPGCPIQAMKKGSLAKCGGSCPPERKPCYCTADCQRQHWYIHREFCKPDNTSDYLDIIDDDGDPDWVDVDDFRPPDTRDVPPWSSEWPLFADREGGEIFIDILNDSSFRKGEIMRVKTRTLSPMCLKAYHAVWAPVKPAAKSNMRKFIENLMSSPPPNMGFPPPPGMEPGSFEPW</sequence>
<dbReference type="STRING" id="154538.A0A1M2W1I5"/>
<evidence type="ECO:0008006" key="4">
    <source>
        <dbReference type="Google" id="ProtNLM"/>
    </source>
</evidence>
<dbReference type="EMBL" id="MNAD01000373">
    <property type="protein sequence ID" value="OJT13698.1"/>
    <property type="molecule type" value="Genomic_DNA"/>
</dbReference>
<accession>A0A1M2W1I5</accession>
<reference evidence="2 3" key="1">
    <citation type="submission" date="2016-10" db="EMBL/GenBank/DDBJ databases">
        <title>Genome sequence of the basidiomycete white-rot fungus Trametes pubescens.</title>
        <authorList>
            <person name="Makela M.R."/>
            <person name="Granchi Z."/>
            <person name="Peng M."/>
            <person name="De Vries R.P."/>
            <person name="Grigoriev I."/>
            <person name="Riley R."/>
            <person name="Hilden K."/>
        </authorList>
    </citation>
    <scope>NUCLEOTIDE SEQUENCE [LARGE SCALE GENOMIC DNA]</scope>
    <source>
        <strain evidence="2 3">FBCC735</strain>
    </source>
</reference>
<name>A0A1M2W1I5_TRAPU</name>
<feature type="region of interest" description="Disordered" evidence="1">
    <location>
        <begin position="361"/>
        <end position="381"/>
    </location>
</feature>
<feature type="compositionally biased region" description="Pro residues" evidence="1">
    <location>
        <begin position="361"/>
        <end position="373"/>
    </location>
</feature>
<evidence type="ECO:0000313" key="2">
    <source>
        <dbReference type="EMBL" id="OJT13698.1"/>
    </source>
</evidence>
<gene>
    <name evidence="2" type="ORF">TRAPUB_9797</name>
</gene>
<protein>
    <recommendedName>
        <fullName evidence="4">MYND-type domain-containing protein</fullName>
    </recommendedName>
</protein>
<organism evidence="2 3">
    <name type="scientific">Trametes pubescens</name>
    <name type="common">White-rot fungus</name>
    <dbReference type="NCBI Taxonomy" id="154538"/>
    <lineage>
        <taxon>Eukaryota</taxon>
        <taxon>Fungi</taxon>
        <taxon>Dikarya</taxon>
        <taxon>Basidiomycota</taxon>
        <taxon>Agaricomycotina</taxon>
        <taxon>Agaricomycetes</taxon>
        <taxon>Polyporales</taxon>
        <taxon>Polyporaceae</taxon>
        <taxon>Trametes</taxon>
    </lineage>
</organism>
<evidence type="ECO:0000313" key="3">
    <source>
        <dbReference type="Proteomes" id="UP000184267"/>
    </source>
</evidence>
<dbReference type="OrthoDB" id="432970at2759"/>
<dbReference type="AlphaFoldDB" id="A0A1M2W1I5"/>